<sequence>MANDPLAVLITDREVILKVDILMKKAYQTQSRYKESSRESHTRGLGMQGSIKSSNRGQARPYNEYRSVRSRGEAETIRTPSICPYLEHFLETPATNYKNWRV</sequence>
<protein>
    <submittedName>
        <fullName evidence="2">Uncharacterized protein</fullName>
    </submittedName>
</protein>
<gene>
    <name evidence="2" type="ORF">RCOM_1274930</name>
</gene>
<dbReference type="EMBL" id="EQ974084">
    <property type="protein sequence ID" value="EEF34152.1"/>
    <property type="molecule type" value="Genomic_DNA"/>
</dbReference>
<dbReference type="Proteomes" id="UP000008311">
    <property type="component" value="Unassembled WGS sequence"/>
</dbReference>
<accession>B9SQG8</accession>
<evidence type="ECO:0000313" key="3">
    <source>
        <dbReference type="Proteomes" id="UP000008311"/>
    </source>
</evidence>
<dbReference type="InParanoid" id="B9SQG8"/>
<dbReference type="AlphaFoldDB" id="B9SQG8"/>
<proteinExistence type="predicted"/>
<feature type="compositionally biased region" description="Basic and acidic residues" evidence="1">
    <location>
        <begin position="32"/>
        <end position="42"/>
    </location>
</feature>
<feature type="region of interest" description="Disordered" evidence="1">
    <location>
        <begin position="30"/>
        <end position="73"/>
    </location>
</feature>
<reference evidence="3" key="1">
    <citation type="journal article" date="2010" name="Nat. Biotechnol.">
        <title>Draft genome sequence of the oilseed species Ricinus communis.</title>
        <authorList>
            <person name="Chan A.P."/>
            <person name="Crabtree J."/>
            <person name="Zhao Q."/>
            <person name="Lorenzi H."/>
            <person name="Orvis J."/>
            <person name="Puiu D."/>
            <person name="Melake-Berhan A."/>
            <person name="Jones K.M."/>
            <person name="Redman J."/>
            <person name="Chen G."/>
            <person name="Cahoon E.B."/>
            <person name="Gedil M."/>
            <person name="Stanke M."/>
            <person name="Haas B.J."/>
            <person name="Wortman J.R."/>
            <person name="Fraser-Liggett C.M."/>
            <person name="Ravel J."/>
            <person name="Rabinowicz P.D."/>
        </authorList>
    </citation>
    <scope>NUCLEOTIDE SEQUENCE [LARGE SCALE GENOMIC DNA]</scope>
    <source>
        <strain evidence="3">cv. Hale</strain>
    </source>
</reference>
<evidence type="ECO:0000313" key="2">
    <source>
        <dbReference type="EMBL" id="EEF34152.1"/>
    </source>
</evidence>
<keyword evidence="3" id="KW-1185">Reference proteome</keyword>
<name>B9SQG8_RICCO</name>
<organism evidence="2 3">
    <name type="scientific">Ricinus communis</name>
    <name type="common">Castor bean</name>
    <dbReference type="NCBI Taxonomy" id="3988"/>
    <lineage>
        <taxon>Eukaryota</taxon>
        <taxon>Viridiplantae</taxon>
        <taxon>Streptophyta</taxon>
        <taxon>Embryophyta</taxon>
        <taxon>Tracheophyta</taxon>
        <taxon>Spermatophyta</taxon>
        <taxon>Magnoliopsida</taxon>
        <taxon>eudicotyledons</taxon>
        <taxon>Gunneridae</taxon>
        <taxon>Pentapetalae</taxon>
        <taxon>rosids</taxon>
        <taxon>fabids</taxon>
        <taxon>Malpighiales</taxon>
        <taxon>Euphorbiaceae</taxon>
        <taxon>Acalyphoideae</taxon>
        <taxon>Acalypheae</taxon>
        <taxon>Ricinus</taxon>
    </lineage>
</organism>
<evidence type="ECO:0000256" key="1">
    <source>
        <dbReference type="SAM" id="MobiDB-lite"/>
    </source>
</evidence>